<dbReference type="Proteomes" id="UP000187209">
    <property type="component" value="Unassembled WGS sequence"/>
</dbReference>
<dbReference type="SUPFAM" id="SSF48403">
    <property type="entry name" value="Ankyrin repeat"/>
    <property type="match status" value="1"/>
</dbReference>
<dbReference type="PROSITE" id="PS50088">
    <property type="entry name" value="ANK_REPEAT"/>
    <property type="match status" value="1"/>
</dbReference>
<evidence type="ECO:0000313" key="2">
    <source>
        <dbReference type="EMBL" id="OMJ80278.1"/>
    </source>
</evidence>
<dbReference type="SMART" id="SM00248">
    <property type="entry name" value="ANK"/>
    <property type="match status" value="2"/>
</dbReference>
<reference evidence="2 3" key="1">
    <citation type="submission" date="2016-11" db="EMBL/GenBank/DDBJ databases">
        <title>The macronuclear genome of Stentor coeruleus: a giant cell with tiny introns.</title>
        <authorList>
            <person name="Slabodnick M."/>
            <person name="Ruby J.G."/>
            <person name="Reiff S.B."/>
            <person name="Swart E.C."/>
            <person name="Gosai S."/>
            <person name="Prabakaran S."/>
            <person name="Witkowska E."/>
            <person name="Larue G.E."/>
            <person name="Fisher S."/>
            <person name="Freeman R.M."/>
            <person name="Gunawardena J."/>
            <person name="Chu W."/>
            <person name="Stover N.A."/>
            <person name="Gregory B.D."/>
            <person name="Nowacki M."/>
            <person name="Derisi J."/>
            <person name="Roy S.W."/>
            <person name="Marshall W.F."/>
            <person name="Sood P."/>
        </authorList>
    </citation>
    <scope>NUCLEOTIDE SEQUENCE [LARGE SCALE GENOMIC DNA]</scope>
    <source>
        <strain evidence="2">WM001</strain>
    </source>
</reference>
<dbReference type="PROSITE" id="PS50297">
    <property type="entry name" value="ANK_REP_REGION"/>
    <property type="match status" value="1"/>
</dbReference>
<protein>
    <submittedName>
        <fullName evidence="2">Uncharacterized protein</fullName>
    </submittedName>
</protein>
<keyword evidence="3" id="KW-1185">Reference proteome</keyword>
<sequence length="196" mass="21984">MGADLNKPAESKISALMWAAAKGNIESVKLLLNFGANVMQKGPYDMIAIDFAVLFGSYNTAFYLYSIGSNPSKSIEQYLEIKSHMKSPWIDFGGFLMALEKEISPDKVPFFTVTPPFKGKIIEDNARDPSETWGSWVSRALELENPPLIERPLVQINRPIRSAVNVEERKAEENLYQGVGNIEGRIEDDLEEIQLD</sequence>
<keyword evidence="1" id="KW-0040">ANK repeat</keyword>
<accession>A0A1R2BTZ7</accession>
<dbReference type="Pfam" id="PF12796">
    <property type="entry name" value="Ank_2"/>
    <property type="match status" value="1"/>
</dbReference>
<dbReference type="InterPro" id="IPR036770">
    <property type="entry name" value="Ankyrin_rpt-contain_sf"/>
</dbReference>
<organism evidence="2 3">
    <name type="scientific">Stentor coeruleus</name>
    <dbReference type="NCBI Taxonomy" id="5963"/>
    <lineage>
        <taxon>Eukaryota</taxon>
        <taxon>Sar</taxon>
        <taxon>Alveolata</taxon>
        <taxon>Ciliophora</taxon>
        <taxon>Postciliodesmatophora</taxon>
        <taxon>Heterotrichea</taxon>
        <taxon>Heterotrichida</taxon>
        <taxon>Stentoridae</taxon>
        <taxon>Stentor</taxon>
    </lineage>
</organism>
<dbReference type="AlphaFoldDB" id="A0A1R2BTZ7"/>
<comment type="caution">
    <text evidence="2">The sequence shown here is derived from an EMBL/GenBank/DDBJ whole genome shotgun (WGS) entry which is preliminary data.</text>
</comment>
<evidence type="ECO:0000313" key="3">
    <source>
        <dbReference type="Proteomes" id="UP000187209"/>
    </source>
</evidence>
<gene>
    <name evidence="2" type="ORF">SteCoe_19479</name>
</gene>
<dbReference type="Gene3D" id="1.25.40.20">
    <property type="entry name" value="Ankyrin repeat-containing domain"/>
    <property type="match status" value="1"/>
</dbReference>
<dbReference type="EMBL" id="MPUH01000430">
    <property type="protein sequence ID" value="OMJ80278.1"/>
    <property type="molecule type" value="Genomic_DNA"/>
</dbReference>
<dbReference type="OrthoDB" id="432205at2759"/>
<name>A0A1R2BTZ7_9CILI</name>
<dbReference type="InterPro" id="IPR002110">
    <property type="entry name" value="Ankyrin_rpt"/>
</dbReference>
<proteinExistence type="predicted"/>
<evidence type="ECO:0000256" key="1">
    <source>
        <dbReference type="PROSITE-ProRule" id="PRU00023"/>
    </source>
</evidence>
<feature type="repeat" description="ANK" evidence="1">
    <location>
        <begin position="11"/>
        <end position="43"/>
    </location>
</feature>